<feature type="non-terminal residue" evidence="1">
    <location>
        <position position="1"/>
    </location>
</feature>
<dbReference type="AlphaFoldDB" id="A0A0F8WKG8"/>
<reference evidence="1" key="1">
    <citation type="journal article" date="2015" name="Nature">
        <title>Complex archaea that bridge the gap between prokaryotes and eukaryotes.</title>
        <authorList>
            <person name="Spang A."/>
            <person name="Saw J.H."/>
            <person name="Jorgensen S.L."/>
            <person name="Zaremba-Niedzwiedzka K."/>
            <person name="Martijn J."/>
            <person name="Lind A.E."/>
            <person name="van Eijk R."/>
            <person name="Schleper C."/>
            <person name="Guy L."/>
            <person name="Ettema T.J."/>
        </authorList>
    </citation>
    <scope>NUCLEOTIDE SEQUENCE</scope>
</reference>
<protein>
    <submittedName>
        <fullName evidence="1">Uncharacterized protein</fullName>
    </submittedName>
</protein>
<name>A0A0F8WKG8_9ZZZZ</name>
<accession>A0A0F8WKG8</accession>
<dbReference type="EMBL" id="LAZR01068916">
    <property type="protein sequence ID" value="KKK48735.1"/>
    <property type="molecule type" value="Genomic_DNA"/>
</dbReference>
<sequence>FSCIKLDEIRKWLKRLKVVSDETKVVIV</sequence>
<comment type="caution">
    <text evidence="1">The sequence shown here is derived from an EMBL/GenBank/DDBJ whole genome shotgun (WGS) entry which is preliminary data.</text>
</comment>
<evidence type="ECO:0000313" key="1">
    <source>
        <dbReference type="EMBL" id="KKK48735.1"/>
    </source>
</evidence>
<gene>
    <name evidence="1" type="ORF">LCGC14_3142100</name>
</gene>
<proteinExistence type="predicted"/>
<organism evidence="1">
    <name type="scientific">marine sediment metagenome</name>
    <dbReference type="NCBI Taxonomy" id="412755"/>
    <lineage>
        <taxon>unclassified sequences</taxon>
        <taxon>metagenomes</taxon>
        <taxon>ecological metagenomes</taxon>
    </lineage>
</organism>